<sequence>MVLIVHFIDSEWKLQKKILNFFQIPNHKGDTIGKAMEKCLLEWGIERVFTVTVDNATSNDVAVSYLVRKVRNWGGLVLDGEFFHVRCVAHVLNLVVKEGLEELDSSIEKICYFVRYVRSSSARSLTFKTCVEQEKLNTNGGVCLDVSARWNSTFLMLDAALTYQRAFVRMEGEHDDLNLKKFHLMMIGKR</sequence>
<dbReference type="PANTHER" id="PTHR46481">
    <property type="entry name" value="ZINC FINGER BED DOMAIN-CONTAINING PROTEIN 4"/>
    <property type="match status" value="1"/>
</dbReference>
<dbReference type="InterPro" id="IPR052035">
    <property type="entry name" value="ZnF_BED_domain_contain"/>
</dbReference>
<dbReference type="AlphaFoldDB" id="A0AAP0NSS7"/>
<organism evidence="1 2">
    <name type="scientific">Stephania japonica</name>
    <dbReference type="NCBI Taxonomy" id="461633"/>
    <lineage>
        <taxon>Eukaryota</taxon>
        <taxon>Viridiplantae</taxon>
        <taxon>Streptophyta</taxon>
        <taxon>Embryophyta</taxon>
        <taxon>Tracheophyta</taxon>
        <taxon>Spermatophyta</taxon>
        <taxon>Magnoliopsida</taxon>
        <taxon>Ranunculales</taxon>
        <taxon>Menispermaceae</taxon>
        <taxon>Menispermoideae</taxon>
        <taxon>Cissampelideae</taxon>
        <taxon>Stephania</taxon>
    </lineage>
</organism>
<name>A0AAP0NSS7_9MAGN</name>
<evidence type="ECO:0000313" key="1">
    <source>
        <dbReference type="EMBL" id="KAK9116769.1"/>
    </source>
</evidence>
<dbReference type="Proteomes" id="UP001417504">
    <property type="component" value="Unassembled WGS sequence"/>
</dbReference>
<gene>
    <name evidence="1" type="ORF">Sjap_015716</name>
</gene>
<dbReference type="InterPro" id="IPR012337">
    <property type="entry name" value="RNaseH-like_sf"/>
</dbReference>
<reference evidence="1 2" key="1">
    <citation type="submission" date="2024-01" db="EMBL/GenBank/DDBJ databases">
        <title>Genome assemblies of Stephania.</title>
        <authorList>
            <person name="Yang L."/>
        </authorList>
    </citation>
    <scope>NUCLEOTIDE SEQUENCE [LARGE SCALE GENOMIC DNA]</scope>
    <source>
        <strain evidence="1">QJT</strain>
        <tissue evidence="1">Leaf</tissue>
    </source>
</reference>
<proteinExistence type="predicted"/>
<dbReference type="EMBL" id="JBBNAE010000006">
    <property type="protein sequence ID" value="KAK9116769.1"/>
    <property type="molecule type" value="Genomic_DNA"/>
</dbReference>
<accession>A0AAP0NSS7</accession>
<evidence type="ECO:0000313" key="2">
    <source>
        <dbReference type="Proteomes" id="UP001417504"/>
    </source>
</evidence>
<dbReference type="SUPFAM" id="SSF53098">
    <property type="entry name" value="Ribonuclease H-like"/>
    <property type="match status" value="1"/>
</dbReference>
<dbReference type="PANTHER" id="PTHR46481:SF2">
    <property type="entry name" value="BED-TYPE DOMAIN-CONTAINING PROTEIN"/>
    <property type="match status" value="1"/>
</dbReference>
<keyword evidence="2" id="KW-1185">Reference proteome</keyword>
<comment type="caution">
    <text evidence="1">The sequence shown here is derived from an EMBL/GenBank/DDBJ whole genome shotgun (WGS) entry which is preliminary data.</text>
</comment>
<protein>
    <submittedName>
        <fullName evidence="1">Uncharacterized protein</fullName>
    </submittedName>
</protein>